<dbReference type="InterPro" id="IPR032514">
    <property type="entry name" value="GtaA_central"/>
</dbReference>
<feature type="compositionally biased region" description="Basic residues" evidence="1">
    <location>
        <begin position="803"/>
        <end position="812"/>
    </location>
</feature>
<organism evidence="5 6">
    <name type="scientific">Sporidiobolus salmonicolor</name>
    <name type="common">Yeast-like fungus</name>
    <name type="synonym">Sporobolomyces salmonicolor</name>
    <dbReference type="NCBI Taxonomy" id="5005"/>
    <lineage>
        <taxon>Eukaryota</taxon>
        <taxon>Fungi</taxon>
        <taxon>Dikarya</taxon>
        <taxon>Basidiomycota</taxon>
        <taxon>Pucciniomycotina</taxon>
        <taxon>Microbotryomycetes</taxon>
        <taxon>Sporidiobolales</taxon>
        <taxon>Sporidiobolaceae</taxon>
        <taxon>Sporobolomyces</taxon>
    </lineage>
</organism>
<dbReference type="AlphaFoldDB" id="A0A0D6EHV1"/>
<dbReference type="PANTHER" id="PTHR31987:SF1">
    <property type="entry name" value="GLUTAMINASE A"/>
    <property type="match status" value="1"/>
</dbReference>
<accession>A0A0D6EHV1</accession>
<dbReference type="SUPFAM" id="SSF48208">
    <property type="entry name" value="Six-hairpin glycosidases"/>
    <property type="match status" value="1"/>
</dbReference>
<keyword evidence="6" id="KW-1185">Reference proteome</keyword>
<dbReference type="PANTHER" id="PTHR31987">
    <property type="entry name" value="GLUTAMINASE A-RELATED"/>
    <property type="match status" value="1"/>
</dbReference>
<evidence type="ECO:0000256" key="1">
    <source>
        <dbReference type="SAM" id="MobiDB-lite"/>
    </source>
</evidence>
<proteinExistence type="predicted"/>
<dbReference type="Pfam" id="PF16335">
    <property type="entry name" value="GtaA_6_Hairpin"/>
    <property type="match status" value="2"/>
</dbReference>
<evidence type="ECO:0000313" key="5">
    <source>
        <dbReference type="EMBL" id="CEQ39486.1"/>
    </source>
</evidence>
<feature type="compositionally biased region" description="Acidic residues" evidence="1">
    <location>
        <begin position="782"/>
        <end position="799"/>
    </location>
</feature>
<keyword evidence="2" id="KW-1133">Transmembrane helix</keyword>
<protein>
    <submittedName>
        <fullName evidence="5">SPOSA6832_01016-mRNA-1:cds</fullName>
    </submittedName>
</protein>
<dbReference type="Proteomes" id="UP000243876">
    <property type="component" value="Unassembled WGS sequence"/>
</dbReference>
<feature type="domain" description="Glutaminase A central" evidence="3">
    <location>
        <begin position="289"/>
        <end position="433"/>
    </location>
</feature>
<feature type="domain" description="Glutaminase A central" evidence="3">
    <location>
        <begin position="479"/>
        <end position="690"/>
    </location>
</feature>
<keyword evidence="2" id="KW-0472">Membrane</keyword>
<evidence type="ECO:0000259" key="4">
    <source>
        <dbReference type="Pfam" id="PF17168"/>
    </source>
</evidence>
<dbReference type="InterPro" id="IPR033433">
    <property type="entry name" value="GtaA_N"/>
</dbReference>
<dbReference type="InterPro" id="IPR052743">
    <property type="entry name" value="Glutaminase_GtaA"/>
</dbReference>
<feature type="transmembrane region" description="Helical" evidence="2">
    <location>
        <begin position="714"/>
        <end position="734"/>
    </location>
</feature>
<keyword evidence="2" id="KW-0812">Transmembrane</keyword>
<gene>
    <name evidence="5" type="primary">SPOSA6832_01016</name>
</gene>
<dbReference type="GO" id="GO:0005975">
    <property type="term" value="P:carbohydrate metabolic process"/>
    <property type="evidence" value="ECO:0007669"/>
    <property type="project" value="InterPro"/>
</dbReference>
<evidence type="ECO:0000313" key="6">
    <source>
        <dbReference type="Proteomes" id="UP000243876"/>
    </source>
</evidence>
<evidence type="ECO:0000259" key="3">
    <source>
        <dbReference type="Pfam" id="PF16335"/>
    </source>
</evidence>
<feature type="domain" description="Glutaminase A N-terminal" evidence="4">
    <location>
        <begin position="25"/>
        <end position="283"/>
    </location>
</feature>
<dbReference type="InterPro" id="IPR008928">
    <property type="entry name" value="6-hairpin_glycosidase_sf"/>
</dbReference>
<feature type="region of interest" description="Disordered" evidence="1">
    <location>
        <begin position="775"/>
        <end position="812"/>
    </location>
</feature>
<evidence type="ECO:0000256" key="2">
    <source>
        <dbReference type="SAM" id="Phobius"/>
    </source>
</evidence>
<dbReference type="EMBL" id="CENE01000003">
    <property type="protein sequence ID" value="CEQ39486.1"/>
    <property type="molecule type" value="Genomic_DNA"/>
</dbReference>
<sequence length="812" mass="89927">MERAVKSGRRGPAAVNSSFTHKTAESIFTLTNDPPTVALTASFLSPITPADLFRQSLPFSYLCLSVESLDGKHHQVEAYSDVNGLWLADDETEEMEWERKEEKEWTGLTYRLKNQRLFEEEQITEGWTADRILHGEMWYAAQTGSSSSVKTTFSAGDDAIATRHRFASTGTLENTLNSTFRPTRTRASSNLSQVLDEPVFAFSHSFGTVSSSSSISSRSALLAIGHVRDPLIQYMTAGEVVVPLRPLWRSTFSSTESLLSFFFRDYADVLKLSDDFNAKLYADAREVDGQEYGHVVAVSTRQIFMALEAVWDESEEGRDGRAGLMTYSPITGEPVPTMMMLKEVSSNGNANTLDVIAPFLPFMLYAAPSLLPLLLEPTLRYSATGLYAPIPPPHDIGDHYPSAIGHNDFLYPGLPLEEAANCLCLALAGMRVADPRPYSSIFEGARRWLDEKRRSEQIGWRAIVGKGKDPRREGARMAKAQAKERYGLLKSWADYLEQEALYPGTQIFGPAPNQTSLVIKGIMGLRSMSEIAADLGETADREHYRGAADRFVETFLKLAVADDGSHLLSSYGNQSSWLTHYNLYYDKLLGTEQFPEAVYAMQDAFYPTIAEPYGPPLDSRFPQRAKTDWLLWAAGASSAGSSARRLLIDAVARYFRADKNAVFGDAITPHEGWSVGFLSRPVAGGHYSLLGLHVMAQERKRRLDEEQEWISEELFSAAVGVGAVLAGLLVVRAWRRARNGKRGYIELLAGGVGFRGRRRSAVGGEEAIWLAETPESRSMFELGEEGEYGDDDDDDDGDEGNGRKRQRGSFGG</sequence>
<name>A0A0D6EHV1_SPOSA</name>
<reference evidence="6" key="1">
    <citation type="submission" date="2015-02" db="EMBL/GenBank/DDBJ databases">
        <authorList>
            <person name="Gon?alves P."/>
        </authorList>
    </citation>
    <scope>NUCLEOTIDE SEQUENCE [LARGE SCALE GENOMIC DNA]</scope>
</reference>
<dbReference type="Pfam" id="PF17168">
    <property type="entry name" value="DUF5127"/>
    <property type="match status" value="1"/>
</dbReference>
<dbReference type="OrthoDB" id="3918848at2759"/>